<organism evidence="1 2">
    <name type="scientific">Puccinia striiformis</name>
    <dbReference type="NCBI Taxonomy" id="27350"/>
    <lineage>
        <taxon>Eukaryota</taxon>
        <taxon>Fungi</taxon>
        <taxon>Dikarya</taxon>
        <taxon>Basidiomycota</taxon>
        <taxon>Pucciniomycotina</taxon>
        <taxon>Pucciniomycetes</taxon>
        <taxon>Pucciniales</taxon>
        <taxon>Pucciniaceae</taxon>
        <taxon>Puccinia</taxon>
    </lineage>
</organism>
<accession>A0A2S4UPJ4</accession>
<proteinExistence type="predicted"/>
<sequence length="146" mass="16020">MDSAGQVQVLVPGICHESDQPLPYSGIPQYLIICHPMTLNPSEAGPWLEYHGQVSPQLGSNPIIVNVSVATWRATPLNGDRPEFTGTITLSSVNRRITGTGLTEPSNAITQQQTPSLSFFFLHVDELFIDMYGPGFISRSTNMDCW</sequence>
<dbReference type="Proteomes" id="UP000238274">
    <property type="component" value="Unassembled WGS sequence"/>
</dbReference>
<protein>
    <submittedName>
        <fullName evidence="1">Uncharacterized protein</fullName>
    </submittedName>
</protein>
<reference evidence="2" key="3">
    <citation type="journal article" date="2018" name="Mol. Plant Microbe Interact.">
        <title>Genome sequence resources for the wheat stripe rust pathogen (Puccinia striiformis f. sp. tritici) and the barley stripe rust pathogen (Puccinia striiformis f. sp. hordei).</title>
        <authorList>
            <person name="Xia C."/>
            <person name="Wang M."/>
            <person name="Yin C."/>
            <person name="Cornejo O.E."/>
            <person name="Hulbert S.H."/>
            <person name="Chen X."/>
        </authorList>
    </citation>
    <scope>NUCLEOTIDE SEQUENCE [LARGE SCALE GENOMIC DNA]</scope>
    <source>
        <strain evidence="2">93TX-2</strain>
    </source>
</reference>
<name>A0A2S4UPJ4_9BASI</name>
<dbReference type="VEuPathDB" id="FungiDB:PSHT_13652"/>
<dbReference type="EMBL" id="PKSM01000279">
    <property type="protein sequence ID" value="POV99170.1"/>
    <property type="molecule type" value="Genomic_DNA"/>
</dbReference>
<keyword evidence="2" id="KW-1185">Reference proteome</keyword>
<evidence type="ECO:0000313" key="1">
    <source>
        <dbReference type="EMBL" id="POV99170.1"/>
    </source>
</evidence>
<evidence type="ECO:0000313" key="2">
    <source>
        <dbReference type="Proteomes" id="UP000238274"/>
    </source>
</evidence>
<reference evidence="2" key="2">
    <citation type="journal article" date="2018" name="BMC Genomics">
        <title>Genomic insights into host adaptation between the wheat stripe rust pathogen (Puccinia striiformis f. sp. tritici) and the barley stripe rust pathogen (Puccinia striiformis f. sp. hordei).</title>
        <authorList>
            <person name="Xia C."/>
            <person name="Wang M."/>
            <person name="Yin C."/>
            <person name="Cornejo O.E."/>
            <person name="Hulbert S.H."/>
            <person name="Chen X."/>
        </authorList>
    </citation>
    <scope>NUCLEOTIDE SEQUENCE [LARGE SCALE GENOMIC DNA]</scope>
    <source>
        <strain evidence="2">93TX-2</strain>
    </source>
</reference>
<gene>
    <name evidence="1" type="ORF">PSHT_13652</name>
</gene>
<comment type="caution">
    <text evidence="1">The sequence shown here is derived from an EMBL/GenBank/DDBJ whole genome shotgun (WGS) entry which is preliminary data.</text>
</comment>
<dbReference type="VEuPathDB" id="FungiDB:PSTT_08731"/>
<reference evidence="1 2" key="1">
    <citation type="submission" date="2017-12" db="EMBL/GenBank/DDBJ databases">
        <title>Gene loss provides genomic basis for host adaptation in cereal stripe rust fungi.</title>
        <authorList>
            <person name="Xia C."/>
        </authorList>
    </citation>
    <scope>NUCLEOTIDE SEQUENCE [LARGE SCALE GENOMIC DNA]</scope>
    <source>
        <strain evidence="1 2">93TX-2</strain>
    </source>
</reference>